<feature type="domain" description="Lipase" evidence="5">
    <location>
        <begin position="61"/>
        <end position="280"/>
    </location>
</feature>
<dbReference type="InterPro" id="IPR013818">
    <property type="entry name" value="Lipase"/>
</dbReference>
<dbReference type="GO" id="GO:0016298">
    <property type="term" value="F:lipase activity"/>
    <property type="evidence" value="ECO:0007669"/>
    <property type="project" value="InterPro"/>
</dbReference>
<evidence type="ECO:0000259" key="5">
    <source>
        <dbReference type="Pfam" id="PF00151"/>
    </source>
</evidence>
<dbReference type="PANTHER" id="PTHR11610:SF173">
    <property type="entry name" value="LIPASE DOMAIN-CONTAINING PROTEIN-RELATED"/>
    <property type="match status" value="1"/>
</dbReference>
<dbReference type="SUPFAM" id="SSF53474">
    <property type="entry name" value="alpha/beta-Hydrolases"/>
    <property type="match status" value="1"/>
</dbReference>
<protein>
    <submittedName>
        <fullName evidence="7">Lipase member H-like</fullName>
    </submittedName>
</protein>
<dbReference type="RefSeq" id="XP_050554717.1">
    <property type="nucleotide sequence ID" value="XM_050698760.1"/>
</dbReference>
<evidence type="ECO:0000313" key="7">
    <source>
        <dbReference type="RefSeq" id="XP_050554717.1"/>
    </source>
</evidence>
<accession>A0A9R0EZ23</accession>
<dbReference type="OrthoDB" id="6770740at2759"/>
<evidence type="ECO:0000313" key="6">
    <source>
        <dbReference type="Proteomes" id="UP000829999"/>
    </source>
</evidence>
<organism evidence="6 7">
    <name type="scientific">Spodoptera frugiperda</name>
    <name type="common">Fall armyworm</name>
    <dbReference type="NCBI Taxonomy" id="7108"/>
    <lineage>
        <taxon>Eukaryota</taxon>
        <taxon>Metazoa</taxon>
        <taxon>Ecdysozoa</taxon>
        <taxon>Arthropoda</taxon>
        <taxon>Hexapoda</taxon>
        <taxon>Insecta</taxon>
        <taxon>Pterygota</taxon>
        <taxon>Neoptera</taxon>
        <taxon>Endopterygota</taxon>
        <taxon>Lepidoptera</taxon>
        <taxon>Glossata</taxon>
        <taxon>Ditrysia</taxon>
        <taxon>Noctuoidea</taxon>
        <taxon>Noctuidae</taxon>
        <taxon>Amphipyrinae</taxon>
        <taxon>Spodoptera</taxon>
    </lineage>
</organism>
<dbReference type="InterPro" id="IPR029058">
    <property type="entry name" value="AB_hydrolase_fold"/>
</dbReference>
<evidence type="ECO:0000256" key="4">
    <source>
        <dbReference type="RuleBase" id="RU004262"/>
    </source>
</evidence>
<keyword evidence="6" id="KW-1185">Reference proteome</keyword>
<evidence type="ECO:0000256" key="3">
    <source>
        <dbReference type="ARBA" id="ARBA00022525"/>
    </source>
</evidence>
<comment type="similarity">
    <text evidence="2 4">Belongs to the AB hydrolase superfamily. Lipase family.</text>
</comment>
<dbReference type="PANTHER" id="PTHR11610">
    <property type="entry name" value="LIPASE"/>
    <property type="match status" value="1"/>
</dbReference>
<sequence length="306" mass="34032">MFSNKMDGHIKDICCKGPVNRNQSLDVSKIEVDFYDFERGISKAFPIDKAAKGILSIDKLDKNKMFYMFVSGFATNINCTTVDLVRRTFKNVPNSYLILIDHSAYTNDTTGRKISYERSVQHVHSIGVKVAQMLVELNQAGINASHIHAIGHSLGGQILGHIGANFNKATGYNISRITALDPAGPCFTNSLKEEQVRAGVADYVEVYHCDDGGLGTSSVLGDIDFYMNEGRKQPNCTFPRISRCSHHACVTMWMASVAHRFPAIQCNDYKLFKENKCSNNKTTTAGFWNPGTAKGVYYFSTEGYEF</sequence>
<dbReference type="GO" id="GO:0017171">
    <property type="term" value="F:serine hydrolase activity"/>
    <property type="evidence" value="ECO:0007669"/>
    <property type="project" value="TreeGrafter"/>
</dbReference>
<dbReference type="GeneID" id="118271201"/>
<evidence type="ECO:0000256" key="1">
    <source>
        <dbReference type="ARBA" id="ARBA00004613"/>
    </source>
</evidence>
<dbReference type="GO" id="GO:0005615">
    <property type="term" value="C:extracellular space"/>
    <property type="evidence" value="ECO:0007669"/>
    <property type="project" value="TreeGrafter"/>
</dbReference>
<reference evidence="7" key="1">
    <citation type="submission" date="2025-08" db="UniProtKB">
        <authorList>
            <consortium name="RefSeq"/>
        </authorList>
    </citation>
    <scope>IDENTIFICATION</scope>
    <source>
        <tissue evidence="7">Whole larval tissue</tissue>
    </source>
</reference>
<proteinExistence type="inferred from homology"/>
<evidence type="ECO:0000256" key="2">
    <source>
        <dbReference type="ARBA" id="ARBA00010701"/>
    </source>
</evidence>
<dbReference type="GO" id="GO:0016042">
    <property type="term" value="P:lipid catabolic process"/>
    <property type="evidence" value="ECO:0007669"/>
    <property type="project" value="TreeGrafter"/>
</dbReference>
<gene>
    <name evidence="7" type="primary">LOC118271201</name>
</gene>
<comment type="subcellular location">
    <subcellularLocation>
        <location evidence="1">Secreted</location>
    </subcellularLocation>
</comment>
<dbReference type="Pfam" id="PF00151">
    <property type="entry name" value="Lipase"/>
    <property type="match status" value="1"/>
</dbReference>
<keyword evidence="3" id="KW-0964">Secreted</keyword>
<dbReference type="AlphaFoldDB" id="A0A9R0EZ23"/>
<dbReference type="Gene3D" id="3.40.50.1820">
    <property type="entry name" value="alpha/beta hydrolase"/>
    <property type="match status" value="1"/>
</dbReference>
<dbReference type="Proteomes" id="UP000829999">
    <property type="component" value="Chromosome 15"/>
</dbReference>
<dbReference type="InterPro" id="IPR000734">
    <property type="entry name" value="TAG_lipase"/>
</dbReference>
<name>A0A9R0EZ23_SPOFR</name>